<dbReference type="InterPro" id="IPR036291">
    <property type="entry name" value="NAD(P)-bd_dom_sf"/>
</dbReference>
<dbReference type="PANTHER" id="PTHR42901:SF1">
    <property type="entry name" value="ALCOHOL DEHYDROGENASE"/>
    <property type="match status" value="1"/>
</dbReference>
<dbReference type="AlphaFoldDB" id="A0A1V6Q4F6"/>
<dbReference type="STRING" id="416450.A0A1V6Q4F6"/>
<evidence type="ECO:0000256" key="1">
    <source>
        <dbReference type="ARBA" id="ARBA00006484"/>
    </source>
</evidence>
<dbReference type="CDD" id="cd05233">
    <property type="entry name" value="SDR_c"/>
    <property type="match status" value="1"/>
</dbReference>
<evidence type="ECO:0000313" key="3">
    <source>
        <dbReference type="EMBL" id="OQD83636.1"/>
    </source>
</evidence>
<evidence type="ECO:0000256" key="2">
    <source>
        <dbReference type="ARBA" id="ARBA00023002"/>
    </source>
</evidence>
<keyword evidence="2" id="KW-0560">Oxidoreductase</keyword>
<accession>A0A1V6Q4F6</accession>
<protein>
    <submittedName>
        <fullName evidence="3">Uncharacterized protein</fullName>
    </submittedName>
</protein>
<comment type="caution">
    <text evidence="3">The sequence shown here is derived from an EMBL/GenBank/DDBJ whole genome shotgun (WGS) entry which is preliminary data.</text>
</comment>
<dbReference type="Gene3D" id="3.40.50.720">
    <property type="entry name" value="NAD(P)-binding Rossmann-like Domain"/>
    <property type="match status" value="1"/>
</dbReference>
<comment type="similarity">
    <text evidence="1">Belongs to the short-chain dehydrogenases/reductases (SDR) family.</text>
</comment>
<dbReference type="OrthoDB" id="1933717at2759"/>
<reference evidence="4" key="1">
    <citation type="journal article" date="2017" name="Nat. Microbiol.">
        <title>Global analysis of biosynthetic gene clusters reveals vast potential of secondary metabolite production in Penicillium species.</title>
        <authorList>
            <person name="Nielsen J.C."/>
            <person name="Grijseels S."/>
            <person name="Prigent S."/>
            <person name="Ji B."/>
            <person name="Dainat J."/>
            <person name="Nielsen K.F."/>
            <person name="Frisvad J.C."/>
            <person name="Workman M."/>
            <person name="Nielsen J."/>
        </authorList>
    </citation>
    <scope>NUCLEOTIDE SEQUENCE [LARGE SCALE GENOMIC DNA]</scope>
    <source>
        <strain evidence="4">IBT 31811</strain>
    </source>
</reference>
<dbReference type="Pfam" id="PF00106">
    <property type="entry name" value="adh_short"/>
    <property type="match status" value="1"/>
</dbReference>
<proteinExistence type="inferred from homology"/>
<organism evidence="3 4">
    <name type="scientific">Penicillium antarcticum</name>
    <dbReference type="NCBI Taxonomy" id="416450"/>
    <lineage>
        <taxon>Eukaryota</taxon>
        <taxon>Fungi</taxon>
        <taxon>Dikarya</taxon>
        <taxon>Ascomycota</taxon>
        <taxon>Pezizomycotina</taxon>
        <taxon>Eurotiomycetes</taxon>
        <taxon>Eurotiomycetidae</taxon>
        <taxon>Eurotiales</taxon>
        <taxon>Aspergillaceae</taxon>
        <taxon>Penicillium</taxon>
    </lineage>
</organism>
<evidence type="ECO:0000313" key="4">
    <source>
        <dbReference type="Proteomes" id="UP000191672"/>
    </source>
</evidence>
<dbReference type="EMBL" id="MDYN01000016">
    <property type="protein sequence ID" value="OQD83636.1"/>
    <property type="molecule type" value="Genomic_DNA"/>
</dbReference>
<sequence>MAPPFPSPTATWHTEGYPAISPNRAELSAKGKAVIVTGGGSGIGAETAMSFAVAGASRIALLGRREEPLLVTKASIEEKFANIEVFVASTDVTNKEQVDQAFASFAGSAEIDILVSGAAMIGPQEPVRDVDGERFLHAIDQNLRGSLFVSQAFLRYASKHAVVIDINSSAAHVNFGAGFAAYNVAKLAVFRLWDSVAAGNPDLSIFHIQPGIVDTDMNKEAGGVKAIGIEDHVSLPANFSVWLASPEAQFLKGKYLWANWDIDELKVKAKEIEGSGFLNIGLGGWPFQNADWSATWKS</sequence>
<dbReference type="PRINTS" id="PR00081">
    <property type="entry name" value="GDHRDH"/>
</dbReference>
<dbReference type="PANTHER" id="PTHR42901">
    <property type="entry name" value="ALCOHOL DEHYDROGENASE"/>
    <property type="match status" value="1"/>
</dbReference>
<gene>
    <name evidence="3" type="ORF">PENANT_c016G06142</name>
</gene>
<name>A0A1V6Q4F6_9EURO</name>
<dbReference type="Proteomes" id="UP000191672">
    <property type="component" value="Unassembled WGS sequence"/>
</dbReference>
<dbReference type="GO" id="GO:0016491">
    <property type="term" value="F:oxidoreductase activity"/>
    <property type="evidence" value="ECO:0007669"/>
    <property type="project" value="UniProtKB-KW"/>
</dbReference>
<keyword evidence="4" id="KW-1185">Reference proteome</keyword>
<dbReference type="SUPFAM" id="SSF51735">
    <property type="entry name" value="NAD(P)-binding Rossmann-fold domains"/>
    <property type="match status" value="1"/>
</dbReference>
<dbReference type="InterPro" id="IPR002347">
    <property type="entry name" value="SDR_fam"/>
</dbReference>